<keyword evidence="11" id="KW-1185">Reference proteome</keyword>
<evidence type="ECO:0000256" key="5">
    <source>
        <dbReference type="ARBA" id="ARBA00023054"/>
    </source>
</evidence>
<keyword evidence="4" id="KW-0770">Synapse</keyword>
<comment type="similarity">
    <text evidence="1 7">Belongs to the SNAP-25 family.</text>
</comment>
<dbReference type="GO" id="GO:0031201">
    <property type="term" value="C:SNARE complex"/>
    <property type="evidence" value="ECO:0007669"/>
    <property type="project" value="TreeGrafter"/>
</dbReference>
<keyword evidence="5" id="KW-0175">Coiled coil</keyword>
<evidence type="ECO:0000256" key="2">
    <source>
        <dbReference type="ARBA" id="ARBA00022599"/>
    </source>
</evidence>
<dbReference type="PROSITE" id="PS50192">
    <property type="entry name" value="T_SNARE"/>
    <property type="match status" value="1"/>
</dbReference>
<evidence type="ECO:0000256" key="7">
    <source>
        <dbReference type="RuleBase" id="RU003496"/>
    </source>
</evidence>
<evidence type="ECO:0000259" key="9">
    <source>
        <dbReference type="PROSITE" id="PS50192"/>
    </source>
</evidence>
<dbReference type="InterPro" id="IPR000928">
    <property type="entry name" value="SNAP-25_dom"/>
</dbReference>
<accession>A0A8C8SWB4</accession>
<dbReference type="PANTHER" id="PTHR19305:SF4">
    <property type="entry name" value="SYNAPTOSOMAL-ASSOCIATED PROTEIN 23"/>
    <property type="match status" value="1"/>
</dbReference>
<dbReference type="AlphaFoldDB" id="A0A8C8SWB4"/>
<evidence type="ECO:0000256" key="8">
    <source>
        <dbReference type="SAM" id="MobiDB-lite"/>
    </source>
</evidence>
<evidence type="ECO:0000313" key="11">
    <source>
        <dbReference type="Proteomes" id="UP000694393"/>
    </source>
</evidence>
<dbReference type="Proteomes" id="UP000694393">
    <property type="component" value="Unplaced"/>
</dbReference>
<dbReference type="Pfam" id="PF00835">
    <property type="entry name" value="SNAP-25"/>
    <property type="match status" value="1"/>
</dbReference>
<evidence type="ECO:0000256" key="1">
    <source>
        <dbReference type="ARBA" id="ARBA00009480"/>
    </source>
</evidence>
<dbReference type="Gene3D" id="1.20.5.110">
    <property type="match status" value="1"/>
</dbReference>
<feature type="compositionally biased region" description="Polar residues" evidence="8">
    <location>
        <begin position="67"/>
        <end position="87"/>
    </location>
</feature>
<feature type="region of interest" description="Disordered" evidence="8">
    <location>
        <begin position="29"/>
        <end position="118"/>
    </location>
</feature>
<evidence type="ECO:0000256" key="4">
    <source>
        <dbReference type="ARBA" id="ARBA00023018"/>
    </source>
</evidence>
<keyword evidence="2" id="KW-0771">Synaptosome</keyword>
<feature type="domain" description="T-SNARE coiled-coil homology" evidence="9">
    <location>
        <begin position="124"/>
        <end position="171"/>
    </location>
</feature>
<dbReference type="SMART" id="SM00397">
    <property type="entry name" value="t_SNARE"/>
    <property type="match status" value="1"/>
</dbReference>
<evidence type="ECO:0000256" key="6">
    <source>
        <dbReference type="ARBA" id="ARBA00034102"/>
    </source>
</evidence>
<dbReference type="InterPro" id="IPR000727">
    <property type="entry name" value="T_SNARE_dom"/>
</dbReference>
<dbReference type="Ensembl" id="ENSPCET00000026958.1">
    <property type="protein sequence ID" value="ENSPCEP00000026092.1"/>
    <property type="gene ID" value="ENSPCEG00000019594.1"/>
</dbReference>
<dbReference type="FunFam" id="1.20.5.110:FF:000018">
    <property type="entry name" value="Synaptosomal-associated protein"/>
    <property type="match status" value="1"/>
</dbReference>
<protein>
    <recommendedName>
        <fullName evidence="7">Synaptosomal-associated protein</fullName>
    </recommendedName>
</protein>
<keyword evidence="3" id="KW-0677">Repeat</keyword>
<sequence length="178" mass="19580">MIQLEGHFEVDSAGISPEKMNQLYTHKMGTDSVERRLTSVTVLQGPPPPPKQKKNKSPPDPEHHSGMTKNFESGKSYKSTWSDGGENSTDHVVSRQPGRITNNQQQPQTAGGASGGYITRITNDAREDEMEENLSQVGNILGNLKSMALDMGNEIDAHNKQIDRINEKVKSQIILALS</sequence>
<name>A0A8C8SWB4_9SAUR</name>
<dbReference type="GO" id="GO:0005484">
    <property type="term" value="F:SNAP receptor activity"/>
    <property type="evidence" value="ECO:0007669"/>
    <property type="project" value="TreeGrafter"/>
</dbReference>
<dbReference type="GO" id="GO:0031629">
    <property type="term" value="P:synaptic vesicle fusion to presynaptic active zone membrane"/>
    <property type="evidence" value="ECO:0007669"/>
    <property type="project" value="TreeGrafter"/>
</dbReference>
<dbReference type="PANTHER" id="PTHR19305">
    <property type="entry name" value="SYNAPTOSOMAL ASSOCIATED PROTEIN"/>
    <property type="match status" value="1"/>
</dbReference>
<dbReference type="GO" id="GO:0019905">
    <property type="term" value="F:syntaxin binding"/>
    <property type="evidence" value="ECO:0007669"/>
    <property type="project" value="TreeGrafter"/>
</dbReference>
<evidence type="ECO:0000256" key="3">
    <source>
        <dbReference type="ARBA" id="ARBA00022737"/>
    </source>
</evidence>
<proteinExistence type="inferred from homology"/>
<dbReference type="GO" id="GO:0016082">
    <property type="term" value="P:synaptic vesicle priming"/>
    <property type="evidence" value="ECO:0007669"/>
    <property type="project" value="TreeGrafter"/>
</dbReference>
<dbReference type="GO" id="GO:0043005">
    <property type="term" value="C:neuron projection"/>
    <property type="evidence" value="ECO:0007669"/>
    <property type="project" value="UniProtKB-KW"/>
</dbReference>
<evidence type="ECO:0000313" key="10">
    <source>
        <dbReference type="Ensembl" id="ENSPCEP00000026092.1"/>
    </source>
</evidence>
<feature type="compositionally biased region" description="Polar residues" evidence="8">
    <location>
        <begin position="99"/>
        <end position="111"/>
    </location>
</feature>
<dbReference type="SUPFAM" id="SSF58038">
    <property type="entry name" value="SNARE fusion complex"/>
    <property type="match status" value="1"/>
</dbReference>
<organism evidence="10 11">
    <name type="scientific">Pelusios castaneus</name>
    <name type="common">West African mud turtle</name>
    <dbReference type="NCBI Taxonomy" id="367368"/>
    <lineage>
        <taxon>Eukaryota</taxon>
        <taxon>Metazoa</taxon>
        <taxon>Chordata</taxon>
        <taxon>Craniata</taxon>
        <taxon>Vertebrata</taxon>
        <taxon>Euteleostomi</taxon>
        <taxon>Archelosauria</taxon>
        <taxon>Testudinata</taxon>
        <taxon>Testudines</taxon>
        <taxon>Pleurodira</taxon>
        <taxon>Pelomedusidae</taxon>
        <taxon>Pelusios</taxon>
    </lineage>
</organism>
<dbReference type="GO" id="GO:0005886">
    <property type="term" value="C:plasma membrane"/>
    <property type="evidence" value="ECO:0007669"/>
    <property type="project" value="TreeGrafter"/>
</dbReference>
<reference evidence="10" key="1">
    <citation type="submission" date="2025-08" db="UniProtKB">
        <authorList>
            <consortium name="Ensembl"/>
        </authorList>
    </citation>
    <scope>IDENTIFICATION</scope>
</reference>
<dbReference type="GO" id="GO:0098793">
    <property type="term" value="C:presynapse"/>
    <property type="evidence" value="ECO:0007669"/>
    <property type="project" value="GOC"/>
</dbReference>
<comment type="subcellular location">
    <subcellularLocation>
        <location evidence="6">Synapse</location>
        <location evidence="6">Synaptosome</location>
    </subcellularLocation>
</comment>
<reference evidence="10" key="2">
    <citation type="submission" date="2025-09" db="UniProtKB">
        <authorList>
            <consortium name="Ensembl"/>
        </authorList>
    </citation>
    <scope>IDENTIFICATION</scope>
</reference>